<dbReference type="GO" id="GO:0043565">
    <property type="term" value="F:sequence-specific DNA binding"/>
    <property type="evidence" value="ECO:0007669"/>
    <property type="project" value="InterPro"/>
</dbReference>
<proteinExistence type="predicted"/>
<dbReference type="InterPro" id="IPR009057">
    <property type="entry name" value="Homeodomain-like_sf"/>
</dbReference>
<dbReference type="Pfam" id="PF12833">
    <property type="entry name" value="HTH_18"/>
    <property type="match status" value="1"/>
</dbReference>
<accession>A0A9D2SVN7</accession>
<dbReference type="AlphaFoldDB" id="A0A9D2SVN7"/>
<dbReference type="Pfam" id="PF02311">
    <property type="entry name" value="AraC_binding"/>
    <property type="match status" value="1"/>
</dbReference>
<dbReference type="GO" id="GO:0003700">
    <property type="term" value="F:DNA-binding transcription factor activity"/>
    <property type="evidence" value="ECO:0007669"/>
    <property type="project" value="InterPro"/>
</dbReference>
<dbReference type="InterPro" id="IPR037923">
    <property type="entry name" value="HTH-like"/>
</dbReference>
<evidence type="ECO:0000259" key="4">
    <source>
        <dbReference type="PROSITE" id="PS01124"/>
    </source>
</evidence>
<dbReference type="Proteomes" id="UP000823894">
    <property type="component" value="Unassembled WGS sequence"/>
</dbReference>
<feature type="domain" description="HTH araC/xylS-type" evidence="4">
    <location>
        <begin position="184"/>
        <end position="282"/>
    </location>
</feature>
<dbReference type="EMBL" id="DWWK01000003">
    <property type="protein sequence ID" value="HJC37468.1"/>
    <property type="molecule type" value="Genomic_DNA"/>
</dbReference>
<evidence type="ECO:0000256" key="2">
    <source>
        <dbReference type="ARBA" id="ARBA00023125"/>
    </source>
</evidence>
<evidence type="ECO:0000256" key="3">
    <source>
        <dbReference type="ARBA" id="ARBA00023163"/>
    </source>
</evidence>
<dbReference type="Gene3D" id="2.60.120.10">
    <property type="entry name" value="Jelly Rolls"/>
    <property type="match status" value="1"/>
</dbReference>
<reference evidence="5" key="2">
    <citation type="submission" date="2021-04" db="EMBL/GenBank/DDBJ databases">
        <authorList>
            <person name="Gilroy R."/>
        </authorList>
    </citation>
    <scope>NUCLEOTIDE SEQUENCE</scope>
    <source>
        <strain evidence="5">ChiGjej1B1-1692</strain>
    </source>
</reference>
<keyword evidence="1" id="KW-0805">Transcription regulation</keyword>
<keyword evidence="2" id="KW-0238">DNA-binding</keyword>
<dbReference type="SUPFAM" id="SSF51215">
    <property type="entry name" value="Regulatory protein AraC"/>
    <property type="match status" value="1"/>
</dbReference>
<dbReference type="InterPro" id="IPR018060">
    <property type="entry name" value="HTH_AraC"/>
</dbReference>
<comment type="caution">
    <text evidence="5">The sequence shown here is derived from an EMBL/GenBank/DDBJ whole genome shotgun (WGS) entry which is preliminary data.</text>
</comment>
<dbReference type="PROSITE" id="PS00041">
    <property type="entry name" value="HTH_ARAC_FAMILY_1"/>
    <property type="match status" value="1"/>
</dbReference>
<dbReference type="PANTHER" id="PTHR43280:SF2">
    <property type="entry name" value="HTH-TYPE TRANSCRIPTIONAL REGULATOR EXSA"/>
    <property type="match status" value="1"/>
</dbReference>
<reference evidence="5" key="1">
    <citation type="journal article" date="2021" name="PeerJ">
        <title>Extensive microbial diversity within the chicken gut microbiome revealed by metagenomics and culture.</title>
        <authorList>
            <person name="Gilroy R."/>
            <person name="Ravi A."/>
            <person name="Getino M."/>
            <person name="Pursley I."/>
            <person name="Horton D.L."/>
            <person name="Alikhan N.F."/>
            <person name="Baker D."/>
            <person name="Gharbi K."/>
            <person name="Hall N."/>
            <person name="Watson M."/>
            <person name="Adriaenssens E.M."/>
            <person name="Foster-Nyarko E."/>
            <person name="Jarju S."/>
            <person name="Secka A."/>
            <person name="Antonio M."/>
            <person name="Oren A."/>
            <person name="Chaudhuri R.R."/>
            <person name="La Ragione R."/>
            <person name="Hildebrand F."/>
            <person name="Pallen M.J."/>
        </authorList>
    </citation>
    <scope>NUCLEOTIDE SEQUENCE</scope>
    <source>
        <strain evidence="5">ChiGjej1B1-1692</strain>
    </source>
</reference>
<dbReference type="Gene3D" id="1.10.10.60">
    <property type="entry name" value="Homeodomain-like"/>
    <property type="match status" value="2"/>
</dbReference>
<dbReference type="PROSITE" id="PS01124">
    <property type="entry name" value="HTH_ARAC_FAMILY_2"/>
    <property type="match status" value="1"/>
</dbReference>
<gene>
    <name evidence="5" type="ORF">H9757_00125</name>
</gene>
<keyword evidence="3" id="KW-0804">Transcription</keyword>
<dbReference type="InterPro" id="IPR018062">
    <property type="entry name" value="HTH_AraC-typ_CS"/>
</dbReference>
<protein>
    <submittedName>
        <fullName evidence="5">AraC family transcriptional regulator</fullName>
    </submittedName>
</protein>
<dbReference type="PANTHER" id="PTHR43280">
    <property type="entry name" value="ARAC-FAMILY TRANSCRIPTIONAL REGULATOR"/>
    <property type="match status" value="1"/>
</dbReference>
<dbReference type="InterPro" id="IPR003313">
    <property type="entry name" value="AraC-bd"/>
</dbReference>
<evidence type="ECO:0000256" key="1">
    <source>
        <dbReference type="ARBA" id="ARBA00023015"/>
    </source>
</evidence>
<organism evidence="5 6">
    <name type="scientific">Candidatus Mediterraneibacter faecigallinarum</name>
    <dbReference type="NCBI Taxonomy" id="2838669"/>
    <lineage>
        <taxon>Bacteria</taxon>
        <taxon>Bacillati</taxon>
        <taxon>Bacillota</taxon>
        <taxon>Clostridia</taxon>
        <taxon>Lachnospirales</taxon>
        <taxon>Lachnospiraceae</taxon>
        <taxon>Mediterraneibacter</taxon>
    </lineage>
</organism>
<sequence length="285" mass="32265">MNPEKPADFVLAGSILSGALIETRSAGYSFAHHLHSAVEIYRILSGECCMTVGSETLHCKSGDFILILPNVLHSFYLSGSSDCTFIHVHFNPSMFTHIILEDNGVCTTSLMHALLFSSRFYYRFSKDLTLDNTLDELIRLHSSPAIQFSDAAVNVLLITLMLYLLNRNAADHPAASPRQNSYVAFTLNYIEKNYMNKIKQEDIASQLQISVRYLSRLFKKYMGIPPSSYISIYRINRSIELMQETDLTLTEIALAVGFSNAQHYSKTFISIINEPPSQYRKRLLK</sequence>
<name>A0A9D2SVN7_9FIRM</name>
<evidence type="ECO:0000313" key="6">
    <source>
        <dbReference type="Proteomes" id="UP000823894"/>
    </source>
</evidence>
<dbReference type="InterPro" id="IPR014710">
    <property type="entry name" value="RmlC-like_jellyroll"/>
</dbReference>
<dbReference type="SMART" id="SM00342">
    <property type="entry name" value="HTH_ARAC"/>
    <property type="match status" value="1"/>
</dbReference>
<evidence type="ECO:0000313" key="5">
    <source>
        <dbReference type="EMBL" id="HJC37468.1"/>
    </source>
</evidence>
<dbReference type="SUPFAM" id="SSF46689">
    <property type="entry name" value="Homeodomain-like"/>
    <property type="match status" value="2"/>
</dbReference>